<evidence type="ECO:0000313" key="3">
    <source>
        <dbReference type="Proteomes" id="UP001432166"/>
    </source>
</evidence>
<organism evidence="2 3">
    <name type="scientific">Streptomyces tauricus</name>
    <dbReference type="NCBI Taxonomy" id="68274"/>
    <lineage>
        <taxon>Bacteria</taxon>
        <taxon>Bacillati</taxon>
        <taxon>Actinomycetota</taxon>
        <taxon>Actinomycetes</taxon>
        <taxon>Kitasatosporales</taxon>
        <taxon>Streptomycetaceae</taxon>
        <taxon>Streptomyces</taxon>
        <taxon>Streptomyces aurantiacus group</taxon>
    </lineage>
</organism>
<evidence type="ECO:0000256" key="1">
    <source>
        <dbReference type="SAM" id="MobiDB-lite"/>
    </source>
</evidence>
<name>A0ABZ1JBF6_9ACTN</name>
<dbReference type="RefSeq" id="WP_246569827.1">
    <property type="nucleotide sequence ID" value="NZ_BMVY01000001.1"/>
</dbReference>
<feature type="compositionally biased region" description="Basic and acidic residues" evidence="1">
    <location>
        <begin position="37"/>
        <end position="46"/>
    </location>
</feature>
<keyword evidence="3" id="KW-1185">Reference proteome</keyword>
<proteinExistence type="predicted"/>
<dbReference type="EMBL" id="CP108133">
    <property type="protein sequence ID" value="WTP47738.1"/>
    <property type="molecule type" value="Genomic_DNA"/>
</dbReference>
<dbReference type="Proteomes" id="UP001432166">
    <property type="component" value="Chromosome"/>
</dbReference>
<reference evidence="2" key="1">
    <citation type="submission" date="2022-10" db="EMBL/GenBank/DDBJ databases">
        <title>The complete genomes of actinobacterial strains from the NBC collection.</title>
        <authorList>
            <person name="Joergensen T.S."/>
            <person name="Alvarez Arevalo M."/>
            <person name="Sterndorff E.B."/>
            <person name="Faurdal D."/>
            <person name="Vuksanovic O."/>
            <person name="Mourched A.-S."/>
            <person name="Charusanti P."/>
            <person name="Shaw S."/>
            <person name="Blin K."/>
            <person name="Weber T."/>
        </authorList>
    </citation>
    <scope>NUCLEOTIDE SEQUENCE</scope>
    <source>
        <strain evidence="2">NBC_00189</strain>
    </source>
</reference>
<accession>A0ABZ1JBF6</accession>
<feature type="region of interest" description="Disordered" evidence="1">
    <location>
        <begin position="1"/>
        <end position="57"/>
    </location>
</feature>
<evidence type="ECO:0000313" key="2">
    <source>
        <dbReference type="EMBL" id="WTP47738.1"/>
    </source>
</evidence>
<protein>
    <submittedName>
        <fullName evidence="2">Uncharacterized protein</fullName>
    </submittedName>
</protein>
<sequence length="57" mass="6345">MTAYGSTQDTVRRPETGWAQARRRRVGGVRLCLPATADRDTRRTSAEPEGNIVRGED</sequence>
<gene>
    <name evidence="2" type="ORF">OG288_05030</name>
</gene>